<organism evidence="1 2">
    <name type="scientific">Elysia crispata</name>
    <name type="common">lettuce slug</name>
    <dbReference type="NCBI Taxonomy" id="231223"/>
    <lineage>
        <taxon>Eukaryota</taxon>
        <taxon>Metazoa</taxon>
        <taxon>Spiralia</taxon>
        <taxon>Lophotrochozoa</taxon>
        <taxon>Mollusca</taxon>
        <taxon>Gastropoda</taxon>
        <taxon>Heterobranchia</taxon>
        <taxon>Euthyneura</taxon>
        <taxon>Panpulmonata</taxon>
        <taxon>Sacoglossa</taxon>
        <taxon>Placobranchoidea</taxon>
        <taxon>Plakobranchidae</taxon>
        <taxon>Elysia</taxon>
    </lineage>
</organism>
<accession>A0AAE0ZW48</accession>
<proteinExistence type="predicted"/>
<evidence type="ECO:0000313" key="2">
    <source>
        <dbReference type="Proteomes" id="UP001283361"/>
    </source>
</evidence>
<sequence length="187" mass="20412">MKTPENGIMAKSKQAAGSIMVGPAVPVVLGTWREALFNMGTSLAWSVDLYLVNPFRVWITAMDFWMVVASPISMNEVLSSLGCPDLILLGVSNLTGLESVVVRKHNNGFFPTGTHISQSSSSLQLKAAPVLVSKTTKLTVIHRQESKMAVFCVSSLSLSPGYLKDSWESNKSMRATVTIWIEEYTLT</sequence>
<comment type="caution">
    <text evidence="1">The sequence shown here is derived from an EMBL/GenBank/DDBJ whole genome shotgun (WGS) entry which is preliminary data.</text>
</comment>
<evidence type="ECO:0000313" key="1">
    <source>
        <dbReference type="EMBL" id="KAK3776452.1"/>
    </source>
</evidence>
<gene>
    <name evidence="1" type="ORF">RRG08_023804</name>
</gene>
<dbReference type="Proteomes" id="UP001283361">
    <property type="component" value="Unassembled WGS sequence"/>
</dbReference>
<reference evidence="1" key="1">
    <citation type="journal article" date="2023" name="G3 (Bethesda)">
        <title>A reference genome for the long-term kleptoplast-retaining sea slug Elysia crispata morphotype clarki.</title>
        <authorList>
            <person name="Eastman K.E."/>
            <person name="Pendleton A.L."/>
            <person name="Shaikh M.A."/>
            <person name="Suttiyut T."/>
            <person name="Ogas R."/>
            <person name="Tomko P."/>
            <person name="Gavelis G."/>
            <person name="Widhalm J.R."/>
            <person name="Wisecaver J.H."/>
        </authorList>
    </citation>
    <scope>NUCLEOTIDE SEQUENCE</scope>
    <source>
        <strain evidence="1">ECLA1</strain>
    </source>
</reference>
<dbReference type="AlphaFoldDB" id="A0AAE0ZW48"/>
<protein>
    <submittedName>
        <fullName evidence="1">Uncharacterized protein</fullName>
    </submittedName>
</protein>
<dbReference type="EMBL" id="JAWDGP010003216">
    <property type="protein sequence ID" value="KAK3776452.1"/>
    <property type="molecule type" value="Genomic_DNA"/>
</dbReference>
<name>A0AAE0ZW48_9GAST</name>
<keyword evidence="2" id="KW-1185">Reference proteome</keyword>